<organism evidence="2 3">
    <name type="scientific">Tulasnella calospora MUT 4182</name>
    <dbReference type="NCBI Taxonomy" id="1051891"/>
    <lineage>
        <taxon>Eukaryota</taxon>
        <taxon>Fungi</taxon>
        <taxon>Dikarya</taxon>
        <taxon>Basidiomycota</taxon>
        <taxon>Agaricomycotina</taxon>
        <taxon>Agaricomycetes</taxon>
        <taxon>Cantharellales</taxon>
        <taxon>Tulasnellaceae</taxon>
        <taxon>Tulasnella</taxon>
    </lineage>
</organism>
<accession>A0A0C3QRL9</accession>
<dbReference type="EMBL" id="KN822963">
    <property type="protein sequence ID" value="KIO31386.1"/>
    <property type="molecule type" value="Genomic_DNA"/>
</dbReference>
<reference evidence="2 3" key="1">
    <citation type="submission" date="2014-04" db="EMBL/GenBank/DDBJ databases">
        <authorList>
            <consortium name="DOE Joint Genome Institute"/>
            <person name="Kuo A."/>
            <person name="Girlanda M."/>
            <person name="Perotto S."/>
            <person name="Kohler A."/>
            <person name="Nagy L.G."/>
            <person name="Floudas D."/>
            <person name="Copeland A."/>
            <person name="Barry K.W."/>
            <person name="Cichocki N."/>
            <person name="Veneault-Fourrey C."/>
            <person name="LaButti K."/>
            <person name="Lindquist E.A."/>
            <person name="Lipzen A."/>
            <person name="Lundell T."/>
            <person name="Morin E."/>
            <person name="Murat C."/>
            <person name="Sun H."/>
            <person name="Tunlid A."/>
            <person name="Henrissat B."/>
            <person name="Grigoriev I.V."/>
            <person name="Hibbett D.S."/>
            <person name="Martin F."/>
            <person name="Nordberg H.P."/>
            <person name="Cantor M.N."/>
            <person name="Hua S.X."/>
        </authorList>
    </citation>
    <scope>NUCLEOTIDE SEQUENCE [LARGE SCALE GENOMIC DNA]</scope>
    <source>
        <strain evidence="2 3">MUT 4182</strain>
    </source>
</reference>
<protein>
    <submittedName>
        <fullName evidence="2">Uncharacterized protein</fullName>
    </submittedName>
</protein>
<evidence type="ECO:0000313" key="3">
    <source>
        <dbReference type="Proteomes" id="UP000054248"/>
    </source>
</evidence>
<proteinExistence type="predicted"/>
<dbReference type="AlphaFoldDB" id="A0A0C3QRL9"/>
<reference evidence="3" key="2">
    <citation type="submission" date="2015-01" db="EMBL/GenBank/DDBJ databases">
        <title>Evolutionary Origins and Diversification of the Mycorrhizal Mutualists.</title>
        <authorList>
            <consortium name="DOE Joint Genome Institute"/>
            <consortium name="Mycorrhizal Genomics Consortium"/>
            <person name="Kohler A."/>
            <person name="Kuo A."/>
            <person name="Nagy L.G."/>
            <person name="Floudas D."/>
            <person name="Copeland A."/>
            <person name="Barry K.W."/>
            <person name="Cichocki N."/>
            <person name="Veneault-Fourrey C."/>
            <person name="LaButti K."/>
            <person name="Lindquist E.A."/>
            <person name="Lipzen A."/>
            <person name="Lundell T."/>
            <person name="Morin E."/>
            <person name="Murat C."/>
            <person name="Riley R."/>
            <person name="Ohm R."/>
            <person name="Sun H."/>
            <person name="Tunlid A."/>
            <person name="Henrissat B."/>
            <person name="Grigoriev I.V."/>
            <person name="Hibbett D.S."/>
            <person name="Martin F."/>
        </authorList>
    </citation>
    <scope>NUCLEOTIDE SEQUENCE [LARGE SCALE GENOMIC DNA]</scope>
    <source>
        <strain evidence="3">MUT 4182</strain>
    </source>
</reference>
<feature type="compositionally biased region" description="Polar residues" evidence="1">
    <location>
        <begin position="207"/>
        <end position="227"/>
    </location>
</feature>
<sequence>MVSTRATHGGDSLAVDVASAATTTLQAPQPLPPTGFVSCPTHHGLGLKSANDENLLQAIMSSISYRLEKLSLSDEPVLESPTTVVCYPVYTATPAGTDPTPSKHSARPSLRNIKPRLLGKLSNALKAGLRKSFGKRANTKKTEAAPIPPLPVSPCSPVEYDDSLIGKIVDVLGGLPVSDALEANPYNRDTRFHGLFAFTVRAPPTHQVGNTTFLQPGSSDPALSTSDEVADDSMDQDQQQPPSARPE</sequence>
<dbReference type="HOGENOM" id="CLU_062496_0_0_1"/>
<evidence type="ECO:0000256" key="1">
    <source>
        <dbReference type="SAM" id="MobiDB-lite"/>
    </source>
</evidence>
<name>A0A0C3QRL9_9AGAM</name>
<keyword evidence="3" id="KW-1185">Reference proteome</keyword>
<evidence type="ECO:0000313" key="2">
    <source>
        <dbReference type="EMBL" id="KIO31386.1"/>
    </source>
</evidence>
<feature type="region of interest" description="Disordered" evidence="1">
    <location>
        <begin position="207"/>
        <end position="247"/>
    </location>
</feature>
<gene>
    <name evidence="2" type="ORF">M407DRAFT_19528</name>
</gene>
<feature type="compositionally biased region" description="Low complexity" evidence="1">
    <location>
        <begin position="236"/>
        <end position="247"/>
    </location>
</feature>
<dbReference type="Proteomes" id="UP000054248">
    <property type="component" value="Unassembled WGS sequence"/>
</dbReference>